<dbReference type="PATRIC" id="fig|1658765.3.peg.2717"/>
<dbReference type="NCBIfam" id="NF003404">
    <property type="entry name" value="PRK04750.1"/>
    <property type="match status" value="1"/>
</dbReference>
<keyword evidence="7 13" id="KW-0812">Transmembrane</keyword>
<dbReference type="UniPathway" id="UPA00232"/>
<dbReference type="EC" id="2.7.-.-" evidence="13"/>
<reference evidence="15 16" key="1">
    <citation type="submission" date="2015-06" db="EMBL/GenBank/DDBJ databases">
        <title>Marinobacter subterrani, a genetically tractable neutrophilic iron-oxidizing strain isolated from the Soudan Iron Mine.</title>
        <authorList>
            <person name="Bonis B.M."/>
            <person name="Gralnick J.A."/>
        </authorList>
    </citation>
    <scope>NUCLEOTIDE SEQUENCE [LARGE SCALE GENOMIC DNA]</scope>
    <source>
        <strain evidence="15 16">JG233</strain>
    </source>
</reference>
<dbReference type="InterPro" id="IPR050154">
    <property type="entry name" value="UbiB_kinase"/>
</dbReference>
<keyword evidence="16" id="KW-1185">Reference proteome</keyword>
<evidence type="ECO:0000256" key="1">
    <source>
        <dbReference type="ARBA" id="ARBA00005020"/>
    </source>
</evidence>
<keyword evidence="4" id="KW-0997">Cell inner membrane</keyword>
<dbReference type="InterPro" id="IPR045308">
    <property type="entry name" value="UbiB_bact"/>
</dbReference>
<evidence type="ECO:0000256" key="5">
    <source>
        <dbReference type="ARBA" id="ARBA00022679"/>
    </source>
</evidence>
<dbReference type="AlphaFoldDB" id="A0A0J7JEC0"/>
<evidence type="ECO:0000256" key="6">
    <source>
        <dbReference type="ARBA" id="ARBA00022688"/>
    </source>
</evidence>
<evidence type="ECO:0000256" key="11">
    <source>
        <dbReference type="ARBA" id="ARBA00022989"/>
    </source>
</evidence>
<dbReference type="STRING" id="1658765.Msub_12695"/>
<accession>A0A0J7JEC0</accession>
<keyword evidence="12 13" id="KW-0472">Membrane</keyword>
<proteinExistence type="inferred from homology"/>
<evidence type="ECO:0000256" key="4">
    <source>
        <dbReference type="ARBA" id="ARBA00022519"/>
    </source>
</evidence>
<feature type="binding site" evidence="13">
    <location>
        <begin position="127"/>
        <end position="135"/>
    </location>
    <ligand>
        <name>ATP</name>
        <dbReference type="ChEBI" id="CHEBI:30616"/>
    </ligand>
</feature>
<comment type="similarity">
    <text evidence="2">Belongs to the protein kinase superfamily. ADCK protein kinase family.</text>
</comment>
<protein>
    <recommendedName>
        <fullName evidence="13">Probable protein kinase UbiB</fullName>
        <ecNumber evidence="13">2.7.-.-</ecNumber>
    </recommendedName>
    <alternativeName>
        <fullName evidence="13">Ubiquinone biosynthesis protein UbiB</fullName>
    </alternativeName>
</protein>
<keyword evidence="5 13" id="KW-0808">Transferase</keyword>
<dbReference type="RefSeq" id="WP_048496440.1">
    <property type="nucleotide sequence ID" value="NZ_LFBU01000001.1"/>
</dbReference>
<dbReference type="InterPro" id="IPR010232">
    <property type="entry name" value="UbiB"/>
</dbReference>
<dbReference type="PANTHER" id="PTHR10566">
    <property type="entry name" value="CHAPERONE-ACTIVITY OF BC1 COMPLEX CABC1 -RELATED"/>
    <property type="match status" value="1"/>
</dbReference>
<keyword evidence="11 13" id="KW-1133">Transmembrane helix</keyword>
<evidence type="ECO:0000256" key="2">
    <source>
        <dbReference type="ARBA" id="ARBA00009670"/>
    </source>
</evidence>
<feature type="active site" description="Proton acceptor" evidence="13">
    <location>
        <position position="284"/>
    </location>
</feature>
<dbReference type="GO" id="GO:0004672">
    <property type="term" value="F:protein kinase activity"/>
    <property type="evidence" value="ECO:0007669"/>
    <property type="project" value="UniProtKB-UniRule"/>
</dbReference>
<organism evidence="15 16">
    <name type="scientific">Marinobacter subterrani</name>
    <dbReference type="NCBI Taxonomy" id="1658765"/>
    <lineage>
        <taxon>Bacteria</taxon>
        <taxon>Pseudomonadati</taxon>
        <taxon>Pseudomonadota</taxon>
        <taxon>Gammaproteobacteria</taxon>
        <taxon>Pseudomonadales</taxon>
        <taxon>Marinobacteraceae</taxon>
        <taxon>Marinobacter</taxon>
    </lineage>
</organism>
<keyword evidence="6 13" id="KW-0831">Ubiquinone biosynthesis</keyword>
<dbReference type="GO" id="GO:0006744">
    <property type="term" value="P:ubiquinone biosynthetic process"/>
    <property type="evidence" value="ECO:0007669"/>
    <property type="project" value="UniProtKB-UniPathway"/>
</dbReference>
<comment type="pathway">
    <text evidence="1 13">Cofactor biosynthesis; ubiquinone biosynthesis [regulation].</text>
</comment>
<dbReference type="InterPro" id="IPR004147">
    <property type="entry name" value="ABC1_dom"/>
</dbReference>
<dbReference type="GO" id="GO:0005886">
    <property type="term" value="C:plasma membrane"/>
    <property type="evidence" value="ECO:0007669"/>
    <property type="project" value="UniProtKB-UniRule"/>
</dbReference>
<dbReference type="EMBL" id="LFBU01000001">
    <property type="protein sequence ID" value="KMQ76482.1"/>
    <property type="molecule type" value="Genomic_DNA"/>
</dbReference>
<evidence type="ECO:0000313" key="16">
    <source>
        <dbReference type="Proteomes" id="UP000036102"/>
    </source>
</evidence>
<evidence type="ECO:0000256" key="9">
    <source>
        <dbReference type="ARBA" id="ARBA00022777"/>
    </source>
</evidence>
<gene>
    <name evidence="13" type="primary">ubiB</name>
    <name evidence="15" type="ORF">Msub_12695</name>
</gene>
<feature type="domain" description="ABC1 atypical kinase-like" evidence="14">
    <location>
        <begin position="91"/>
        <end position="339"/>
    </location>
</feature>
<comment type="similarity">
    <text evidence="13">Belongs to the ABC1 family. UbiB subfamily.</text>
</comment>
<evidence type="ECO:0000256" key="10">
    <source>
        <dbReference type="ARBA" id="ARBA00022840"/>
    </source>
</evidence>
<evidence type="ECO:0000256" key="13">
    <source>
        <dbReference type="HAMAP-Rule" id="MF_00414"/>
    </source>
</evidence>
<dbReference type="GO" id="GO:0010795">
    <property type="term" value="P:regulation of ubiquinone biosynthetic process"/>
    <property type="evidence" value="ECO:0007669"/>
    <property type="project" value="UniProtKB-UniRule"/>
</dbReference>
<dbReference type="Proteomes" id="UP000036102">
    <property type="component" value="Unassembled WGS sequence"/>
</dbReference>
<keyword evidence="8 13" id="KW-0547">Nucleotide-binding</keyword>
<dbReference type="SUPFAM" id="SSF56112">
    <property type="entry name" value="Protein kinase-like (PK-like)"/>
    <property type="match status" value="1"/>
</dbReference>
<evidence type="ECO:0000256" key="8">
    <source>
        <dbReference type="ARBA" id="ARBA00022741"/>
    </source>
</evidence>
<dbReference type="GO" id="GO:0005524">
    <property type="term" value="F:ATP binding"/>
    <property type="evidence" value="ECO:0007669"/>
    <property type="project" value="UniProtKB-KW"/>
</dbReference>
<dbReference type="HAMAP" id="MF_00414">
    <property type="entry name" value="UbiB"/>
    <property type="match status" value="1"/>
</dbReference>
<keyword evidence="10 13" id="KW-0067">ATP-binding</keyword>
<evidence type="ECO:0000259" key="14">
    <source>
        <dbReference type="Pfam" id="PF03109"/>
    </source>
</evidence>
<sequence>MTRLQRLFRIVWVFCRYRLDTFLPIAELPAPLKVFFLLAPWHLFPQPKLDRGDRLRLALEELGPVFVKFGQILSTRRDLLPDDMAESLKNLQDRVPPFPSAEARSIIETSLGAPVAELFAEFSPDPLASASVAQVHAATLRNGQKVVVKVLRPGIEKVIRQDLALMYLMAGLLEKYWSEGKRLHPVDVVADYDSTIHDELDLQREAANASQLRRNFDNSSLIYIPFIDWDYTRKSVLVMERIHGIPIADTAALRAAGVDMKVLAEKGVEIFFTQVFRDSFFHADMHPGNIFVDISNPADPRYIAIDFGIVGTLAPDDQSYLARNLLAFFRRDYRQVAQLHIQSGWVPPDTPVNQFEAAIRTVCEPIFEKPLKDISFGHFLLRLFQTARRFNMEVQPQLVLLQKTLLNVEGLGRQLYPDLDLWSTAQPYLETWMRKRIGPSGLIKSLQSHLPSWLEQSPEMPQLVHDALLQLRQAGPTEPQNRATLELLREQQVRTERRWRRATLAVLLIVGGLLGTQPESRQWIESVPAWSWALFAIAGGLMLRGSR</sequence>
<evidence type="ECO:0000256" key="12">
    <source>
        <dbReference type="ARBA" id="ARBA00023136"/>
    </source>
</evidence>
<feature type="binding site" evidence="13">
    <location>
        <position position="149"/>
    </location>
    <ligand>
        <name>ATP</name>
        <dbReference type="ChEBI" id="CHEBI:30616"/>
    </ligand>
</feature>
<evidence type="ECO:0000256" key="3">
    <source>
        <dbReference type="ARBA" id="ARBA00022475"/>
    </source>
</evidence>
<keyword evidence="9 13" id="KW-0418">Kinase</keyword>
<dbReference type="NCBIfam" id="TIGR01982">
    <property type="entry name" value="UbiB"/>
    <property type="match status" value="1"/>
</dbReference>
<comment type="function">
    <text evidence="13">Is probably a protein kinase regulator of UbiI activity which is involved in aerobic coenzyme Q (ubiquinone) biosynthesis.</text>
</comment>
<evidence type="ECO:0000313" key="15">
    <source>
        <dbReference type="EMBL" id="KMQ76482.1"/>
    </source>
</evidence>
<dbReference type="InterPro" id="IPR011009">
    <property type="entry name" value="Kinase-like_dom_sf"/>
</dbReference>
<dbReference type="CDD" id="cd13972">
    <property type="entry name" value="UbiB"/>
    <property type="match status" value="1"/>
</dbReference>
<evidence type="ECO:0000256" key="7">
    <source>
        <dbReference type="ARBA" id="ARBA00022692"/>
    </source>
</evidence>
<comment type="caution">
    <text evidence="15">The sequence shown here is derived from an EMBL/GenBank/DDBJ whole genome shotgun (WGS) entry which is preliminary data.</text>
</comment>
<keyword evidence="3 13" id="KW-1003">Cell membrane</keyword>
<name>A0A0J7JEC0_9GAMM</name>
<dbReference type="PANTHER" id="PTHR10566:SF113">
    <property type="entry name" value="PROTEIN ACTIVITY OF BC1 COMPLEX KINASE 7, CHLOROPLASTIC"/>
    <property type="match status" value="1"/>
</dbReference>
<dbReference type="Pfam" id="PF03109">
    <property type="entry name" value="ABC1"/>
    <property type="match status" value="1"/>
</dbReference>
<dbReference type="OrthoDB" id="9795390at2"/>